<comment type="similarity">
    <text evidence="1">Belongs to the cytochrome P450 family.</text>
</comment>
<dbReference type="InterPro" id="IPR050121">
    <property type="entry name" value="Cytochrome_P450_monoxygenase"/>
</dbReference>
<dbReference type="SUPFAM" id="SSF48264">
    <property type="entry name" value="Cytochrome P450"/>
    <property type="match status" value="1"/>
</dbReference>
<dbReference type="PRINTS" id="PR00465">
    <property type="entry name" value="EP450IV"/>
</dbReference>
<dbReference type="EMBL" id="LGRX02014871">
    <property type="protein sequence ID" value="KAK3264000.1"/>
    <property type="molecule type" value="Genomic_DNA"/>
</dbReference>
<organism evidence="5 6">
    <name type="scientific">Cymbomonas tetramitiformis</name>
    <dbReference type="NCBI Taxonomy" id="36881"/>
    <lineage>
        <taxon>Eukaryota</taxon>
        <taxon>Viridiplantae</taxon>
        <taxon>Chlorophyta</taxon>
        <taxon>Pyramimonadophyceae</taxon>
        <taxon>Pyramimonadales</taxon>
        <taxon>Pyramimonadaceae</taxon>
        <taxon>Cymbomonas</taxon>
    </lineage>
</organism>
<comment type="cofactor">
    <cofactor evidence="4">
        <name>heme</name>
        <dbReference type="ChEBI" id="CHEBI:30413"/>
    </cofactor>
</comment>
<keyword evidence="3 4" id="KW-0408">Iron</keyword>
<protein>
    <recommendedName>
        <fullName evidence="7">Cytochrome P450</fullName>
    </recommendedName>
</protein>
<dbReference type="GO" id="GO:0020037">
    <property type="term" value="F:heme binding"/>
    <property type="evidence" value="ECO:0007669"/>
    <property type="project" value="InterPro"/>
</dbReference>
<comment type="caution">
    <text evidence="5">The sequence shown here is derived from an EMBL/GenBank/DDBJ whole genome shotgun (WGS) entry which is preliminary data.</text>
</comment>
<dbReference type="PANTHER" id="PTHR24305:SF166">
    <property type="entry name" value="CYTOCHROME P450 12A4, MITOCHONDRIAL-RELATED"/>
    <property type="match status" value="1"/>
</dbReference>
<dbReference type="InterPro" id="IPR001128">
    <property type="entry name" value="Cyt_P450"/>
</dbReference>
<dbReference type="AlphaFoldDB" id="A0AAE0FQW4"/>
<dbReference type="InterPro" id="IPR002403">
    <property type="entry name" value="Cyt_P450_E_grp-IV"/>
</dbReference>
<keyword evidence="2 4" id="KW-0479">Metal-binding</keyword>
<dbReference type="GO" id="GO:0005506">
    <property type="term" value="F:iron ion binding"/>
    <property type="evidence" value="ECO:0007669"/>
    <property type="project" value="InterPro"/>
</dbReference>
<evidence type="ECO:0000313" key="6">
    <source>
        <dbReference type="Proteomes" id="UP001190700"/>
    </source>
</evidence>
<evidence type="ECO:0008006" key="7">
    <source>
        <dbReference type="Google" id="ProtNLM"/>
    </source>
</evidence>
<dbReference type="InterPro" id="IPR036396">
    <property type="entry name" value="Cyt_P450_sf"/>
</dbReference>
<proteinExistence type="inferred from homology"/>
<name>A0AAE0FQW4_9CHLO</name>
<evidence type="ECO:0000313" key="5">
    <source>
        <dbReference type="EMBL" id="KAK3264000.1"/>
    </source>
</evidence>
<dbReference type="PANTHER" id="PTHR24305">
    <property type="entry name" value="CYTOCHROME P450"/>
    <property type="match status" value="1"/>
</dbReference>
<accession>A0AAE0FQW4</accession>
<evidence type="ECO:0000256" key="1">
    <source>
        <dbReference type="ARBA" id="ARBA00010617"/>
    </source>
</evidence>
<dbReference type="GO" id="GO:0004497">
    <property type="term" value="F:monooxygenase activity"/>
    <property type="evidence" value="ECO:0007669"/>
    <property type="project" value="InterPro"/>
</dbReference>
<keyword evidence="4" id="KW-0349">Heme</keyword>
<evidence type="ECO:0000256" key="4">
    <source>
        <dbReference type="PIRSR" id="PIRSR602403-1"/>
    </source>
</evidence>
<dbReference type="PRINTS" id="PR00385">
    <property type="entry name" value="P450"/>
</dbReference>
<dbReference type="Pfam" id="PF00067">
    <property type="entry name" value="p450"/>
    <property type="match status" value="1"/>
</dbReference>
<dbReference type="Gene3D" id="1.10.630.10">
    <property type="entry name" value="Cytochrome P450"/>
    <property type="match status" value="1"/>
</dbReference>
<dbReference type="Proteomes" id="UP001190700">
    <property type="component" value="Unassembled WGS sequence"/>
</dbReference>
<keyword evidence="6" id="KW-1185">Reference proteome</keyword>
<feature type="binding site" description="axial binding residue" evidence="4">
    <location>
        <position position="121"/>
    </location>
    <ligand>
        <name>heme</name>
        <dbReference type="ChEBI" id="CHEBI:30413"/>
    </ligand>
    <ligandPart>
        <name>Fe</name>
        <dbReference type="ChEBI" id="CHEBI:18248"/>
    </ligandPart>
</feature>
<reference evidence="5 6" key="1">
    <citation type="journal article" date="2015" name="Genome Biol. Evol.">
        <title>Comparative Genomics of a Bacterivorous Green Alga Reveals Evolutionary Causalities and Consequences of Phago-Mixotrophic Mode of Nutrition.</title>
        <authorList>
            <person name="Burns J.A."/>
            <person name="Paasch A."/>
            <person name="Narechania A."/>
            <person name="Kim E."/>
        </authorList>
    </citation>
    <scope>NUCLEOTIDE SEQUENCE [LARGE SCALE GENOMIC DNA]</scope>
    <source>
        <strain evidence="5 6">PLY_AMNH</strain>
    </source>
</reference>
<sequence length="176" mass="19544">MALQPADCVIGGTLPGALQAVLKETLRLYPVAPFVVRKVEKKLVFQEGDGPRLEIPPGVLCCIWIYGLHRHPDVWENADAFCPERWLPQQEPSSPEAASCGRVGKAMLDSWMPFARGPRGCIGQTLAWRMLRVVLAHVYTNVLTESSEELSCEGKGMQAGFTVLPRDGVWVRMTKR</sequence>
<evidence type="ECO:0000256" key="2">
    <source>
        <dbReference type="ARBA" id="ARBA00022723"/>
    </source>
</evidence>
<evidence type="ECO:0000256" key="3">
    <source>
        <dbReference type="ARBA" id="ARBA00023004"/>
    </source>
</evidence>
<dbReference type="GO" id="GO:0016705">
    <property type="term" value="F:oxidoreductase activity, acting on paired donors, with incorporation or reduction of molecular oxygen"/>
    <property type="evidence" value="ECO:0007669"/>
    <property type="project" value="InterPro"/>
</dbReference>
<gene>
    <name evidence="5" type="ORF">CYMTET_27230</name>
</gene>